<accession>A0A8J2PYQ5</accession>
<dbReference type="SUPFAM" id="SSF48403">
    <property type="entry name" value="Ankyrin repeat"/>
    <property type="match status" value="3"/>
</dbReference>
<dbReference type="Gene3D" id="1.25.40.20">
    <property type="entry name" value="Ankyrin repeat-containing domain"/>
    <property type="match status" value="8"/>
</dbReference>
<feature type="compositionally biased region" description="Low complexity" evidence="6">
    <location>
        <begin position="1784"/>
        <end position="1793"/>
    </location>
</feature>
<name>A0A8J2PYQ5_9BILA</name>
<feature type="repeat" description="ANK" evidence="4">
    <location>
        <begin position="1293"/>
        <end position="1325"/>
    </location>
</feature>
<feature type="region of interest" description="Disordered" evidence="6">
    <location>
        <begin position="912"/>
        <end position="936"/>
    </location>
</feature>
<dbReference type="SMART" id="SM00322">
    <property type="entry name" value="KH"/>
    <property type="match status" value="1"/>
</dbReference>
<sequence length="2519" mass="271743">MDSDNVRLTDLSAKKNEKAALAGTSSPSKMRILNSKRSGRVRIMSELKPFLPLLPDVADMGIKEQKQLFQQLYSAGIAASASLHKWLTMSAAQQFPRFCAKFDATACVDGMKEDFCIDSAQVEKAYDIAAALQNTQLSPSQQIPFTSEDAEALKTLSRSGILDDAVESLRQFPSLEEDLLGLKEDLAAASLITPDIAAAALSAFAAATLRRPPTRTIESLMASSQDPVTTNGGPDSTDDESLELNLSEDESEDNGDMLLNLAVCAGYLDLTKELVEIRGNPNYLSTNNDRTPLMEACCAGHSDIVKHLLEHGADMNAMSATKNTPLIYASAAGNVECASLLLDYGCDTTIRNDNGHCALMEAASSGYLDVVSLLVQHGFQVLPCNQSDLKVGLESALTLAAYKGHYDVVQFLLEKGANKYKEELHTALMEASMDGHYEVAKLLLDNGAPVNLASDSFESPLTLAACGGHPDLVRLLLERGAIVEEVNDEGYTPLMEASREGHLEVVRLLIKFGAKVNTQTDETGETALTLAACGGFKDVVELLVRSDARLDIGANTPLMEAAQEGHLDTVRFILNEMRSLGLPIDATTTANSNTALTYAAENGHLDVCAVLIEFGADIDHQAENGRTALMKAAKNGNYSVIQFLLMRGAKVNEISTDNDASALFLACAHGHWEIVRLLLDHGADPSHVFKDGMTCMIEASRNGHTRVAETLLNWHDAPIVTRTPLLGKAPSLQNSRLKKVARRTVNKKATAVTQPKVECAEKSMNNVPIDVGEKMGCSDGTTISASTTAVTTAGMHSQCTHDSQPVSGMHNVSTNANVPAHLLAHYNYQNAINPDELRGMIAGMAAMAAQSNALPNDHLFAQIAEKALRGTFANSEITSGLADKKMHQQFSELLKQQFSILANRQKDALAGLGGANSLPDSENGGSTSYSPSVTSSPSPPMIACCETTAAHAAVAHSPSSAADTRRKGSTSNHSRDEELNLSVDLCRLNRCSFRCLIDLLSIFRRCNGFAGIQKTAATVRPRNSYHDLFGASFALGNSLELLIRPTIEERQKTNGGRGTQQKKGGKNIILSDGEQRGLFPPASSLRFPAPPPPVMNANLPRESVPLSPLKVQQSLRQQSPPLPKQQLISEPTIGRQRSKPVPEAAGESADRNASRNRGRTLSESAMHVGDGQHTTERTYDTESDEEISSRSDSKNGDNFDRNCQRSYRCHLSCSQPFNVDMQTESNHDTALTLAATGGHDSLVELLITRGANIEHKDKKGFTPIILAATGGHVNVVELLLNHGANIEAQSDRTKDTALSLACSGGRKEVVELLLKRGANKEHRNVSDYTALSLAASGGYVDIVNLLLNNGAEINSRTGSKLGISPLMLAAMNGHAAATKILLERGSDINSHIETNRNTALTLACFQGRTDVVRLLLEYNANVEHRAKTGLTPLMEAANGGYVDVGELLLTAGADPNTSPVPSSRDTALTIAADKGHHKFVEMLIHARASIDARNKKGCTALWLACHGGHLETVQTLVKHEASVDIQDNRQVSPLIIAFRRGHIKVVKYMVRHVTQFPNDADCYRFIATINEKELLTRCHLCMDIIVAAKDRQAAEANRAAESLLEILAREEEQAKSKKLSKQRQNEKKKAKRKAKKNQADGNIERKDLDRKEDASTNNGEESADEENGSEKASSAVAVDESNTRNRDSEHEFFQTDPPRVPALLSDEHSADETVSFPESSLTKRTVVSSVSVAGKSSRHRVRKENGKPAVPVKSPPHKTGSGNTSDTEWMKATSRRNAGKAVMSGKNGSSGSTSKDECGSSNAATWRHVDSSRRRSARLSVSSNSIARVIGRAGGNINAIREATGAYIEVEKQTGKKEQHDRQITLKGTDAALRQAVEMIHGLIDDSECNVEEVIQRVSSAHNTSISQSEENANRSNLALSSTSPATTAPLSQKKSHAIGAIVSHTPSEMSHTAAAGKKTAPYIVTTNVWAQRAAQRQNQKIVSAIGSEKKQKMSSGAIEQENPSPDQILQLKTPGTVHPPQEILAANTAVLKIGDEAQKRGIKEFCRAPGHARPTSASASSPSVSPIGLKSPIHVGPRSTVVSSSIGVTIPTDIKPRTELFKAGPKIEFPQNIPTTGPLTSAPDIDERKLQPLLGTAKSNLDALKPSSIDQKLFSPLDSTRPNIMSSSIGNIWDDNIVDDKPWAVPTPLAPVQLEDFARNINVQLPTSAKLARDYPNPDTAADHVIDLAKNIANLRTPEDRPVSVTGNEAVARRTFLGENIPSFDLNVPFSNRDPVDWSNAGPFPTDTFARWRNTQLESAPITGSTQEIDSSSWIDQVAARLASTRQEHLPFPPTTYPGNSAHVTGPFGTDIANVNLSQRQQSTQAWNRMHFQQAAQAASNEYENLTNLLSSYRPTASSQHQPVSSQQQHQLPQPIVPMGNINYNAAPAAVGPAGFRVPAPRSQIANTSVPPPPFFNSQIPPPSSMSHRGVIPVTQSTASAAWPSIHFAGQAQTNTVTENTQFPPYLSTTRGNWSYNW</sequence>
<dbReference type="PROSITE" id="PS50297">
    <property type="entry name" value="ANK_REP_REGION"/>
    <property type="match status" value="19"/>
</dbReference>
<feature type="repeat" description="ANK" evidence="4">
    <location>
        <begin position="624"/>
        <end position="656"/>
    </location>
</feature>
<dbReference type="OrthoDB" id="20872at2759"/>
<feature type="repeat" description="ANK" evidence="4">
    <location>
        <begin position="1226"/>
        <end position="1258"/>
    </location>
</feature>
<gene>
    <name evidence="8" type="ORF">CJOHNSTONI_LOCUS3148</name>
</gene>
<evidence type="ECO:0000256" key="6">
    <source>
        <dbReference type="SAM" id="MobiDB-lite"/>
    </source>
</evidence>
<evidence type="ECO:0000256" key="5">
    <source>
        <dbReference type="PROSITE-ProRule" id="PRU00117"/>
    </source>
</evidence>
<feature type="compositionally biased region" description="Low complexity" evidence="6">
    <location>
        <begin position="1918"/>
        <end position="1932"/>
    </location>
</feature>
<feature type="compositionally biased region" description="Polar residues" evidence="6">
    <location>
        <begin position="1716"/>
        <end position="1725"/>
    </location>
</feature>
<feature type="compositionally biased region" description="Polar residues" evidence="6">
    <location>
        <begin position="1902"/>
        <end position="1917"/>
    </location>
</feature>
<dbReference type="Pfam" id="PF12796">
    <property type="entry name" value="Ank_2"/>
    <property type="match status" value="9"/>
</dbReference>
<evidence type="ECO:0000256" key="2">
    <source>
        <dbReference type="ARBA" id="ARBA00023043"/>
    </source>
</evidence>
<evidence type="ECO:0000256" key="1">
    <source>
        <dbReference type="ARBA" id="ARBA00022737"/>
    </source>
</evidence>
<feature type="repeat" description="ANK" evidence="4">
    <location>
        <begin position="423"/>
        <end position="455"/>
    </location>
</feature>
<feature type="repeat" description="ANK" evidence="4">
    <location>
        <begin position="1326"/>
        <end position="1358"/>
    </location>
</feature>
<feature type="repeat" description="ANK" evidence="4">
    <location>
        <begin position="1395"/>
        <end position="1427"/>
    </location>
</feature>
<comment type="caution">
    <text evidence="8">The sequence shown here is derived from an EMBL/GenBank/DDBJ whole genome shotgun (WGS) entry which is preliminary data.</text>
</comment>
<feature type="repeat" description="ANK" evidence="4">
    <location>
        <begin position="1361"/>
        <end position="1393"/>
    </location>
</feature>
<feature type="region of interest" description="Disordered" evidence="6">
    <location>
        <begin position="1902"/>
        <end position="1936"/>
    </location>
</feature>
<dbReference type="GO" id="GO:0045087">
    <property type="term" value="P:innate immune response"/>
    <property type="evidence" value="ECO:0007669"/>
    <property type="project" value="TreeGrafter"/>
</dbReference>
<feature type="compositionally biased region" description="Basic residues" evidence="6">
    <location>
        <begin position="1616"/>
        <end position="1636"/>
    </location>
</feature>
<feature type="compositionally biased region" description="Acidic residues" evidence="6">
    <location>
        <begin position="236"/>
        <end position="252"/>
    </location>
</feature>
<dbReference type="SUPFAM" id="SSF54791">
    <property type="entry name" value="Eukaryotic type KH-domain (KH-domain type I)"/>
    <property type="match status" value="1"/>
</dbReference>
<dbReference type="Pfam" id="PF00013">
    <property type="entry name" value="KH_1"/>
    <property type="match status" value="1"/>
</dbReference>
<feature type="repeat" description="ANK" evidence="4">
    <location>
        <begin position="523"/>
        <end position="555"/>
    </location>
</feature>
<feature type="compositionally biased region" description="Low complexity" evidence="6">
    <location>
        <begin position="1112"/>
        <end position="1129"/>
    </location>
</feature>
<feature type="repeat" description="ANK" evidence="4">
    <location>
        <begin position="321"/>
        <end position="353"/>
    </location>
</feature>
<dbReference type="Pfam" id="PF00023">
    <property type="entry name" value="Ank"/>
    <property type="match status" value="1"/>
</dbReference>
<dbReference type="EMBL" id="CAKAEH010001094">
    <property type="protein sequence ID" value="CAG9532873.1"/>
    <property type="molecule type" value="Genomic_DNA"/>
</dbReference>
<feature type="repeat" description="ANK" evidence="4">
    <location>
        <begin position="354"/>
        <end position="386"/>
    </location>
</feature>
<dbReference type="PANTHER" id="PTHR23206">
    <property type="entry name" value="MASK PROTEIN"/>
    <property type="match status" value="1"/>
</dbReference>
<feature type="repeat" description="ANK" evidence="4">
    <location>
        <begin position="456"/>
        <end position="488"/>
    </location>
</feature>
<dbReference type="PROSITE" id="PS50084">
    <property type="entry name" value="KH_TYPE_1"/>
    <property type="match status" value="1"/>
</dbReference>
<proteinExistence type="predicted"/>
<feature type="repeat" description="ANK" evidence="4">
    <location>
        <begin position="392"/>
        <end position="418"/>
    </location>
</feature>
<evidence type="ECO:0000259" key="7">
    <source>
        <dbReference type="SMART" id="SM00322"/>
    </source>
</evidence>
<protein>
    <recommendedName>
        <fullName evidence="7">K Homology domain-containing protein</fullName>
    </recommendedName>
</protein>
<keyword evidence="5" id="KW-0694">RNA-binding</keyword>
<dbReference type="InterPro" id="IPR004087">
    <property type="entry name" value="KH_dom"/>
</dbReference>
<feature type="repeat" description="ANK" evidence="4">
    <location>
        <begin position="1259"/>
        <end position="1291"/>
    </location>
</feature>
<evidence type="ECO:0000313" key="8">
    <source>
        <dbReference type="EMBL" id="CAG9532873.1"/>
    </source>
</evidence>
<feature type="region of interest" description="Disordered" evidence="6">
    <location>
        <begin position="1047"/>
        <end position="1201"/>
    </location>
</feature>
<feature type="compositionally biased region" description="Low complexity" evidence="6">
    <location>
        <begin position="926"/>
        <end position="936"/>
    </location>
</feature>
<feature type="compositionally biased region" description="Basic and acidic residues" evidence="6">
    <location>
        <begin position="1642"/>
        <end position="1654"/>
    </location>
</feature>
<feature type="region of interest" description="Disordered" evidence="6">
    <location>
        <begin position="955"/>
        <end position="974"/>
    </location>
</feature>
<keyword evidence="1" id="KW-0677">Repeat</keyword>
<dbReference type="InterPro" id="IPR004088">
    <property type="entry name" value="KH_dom_type_1"/>
</dbReference>
<dbReference type="InterPro" id="IPR036612">
    <property type="entry name" value="KH_dom_type_1_sf"/>
</dbReference>
<keyword evidence="9" id="KW-1185">Reference proteome</keyword>
<dbReference type="GO" id="GO:0005737">
    <property type="term" value="C:cytoplasm"/>
    <property type="evidence" value="ECO:0007669"/>
    <property type="project" value="TreeGrafter"/>
</dbReference>
<evidence type="ECO:0000256" key="4">
    <source>
        <dbReference type="PROSITE-ProRule" id="PRU00023"/>
    </source>
</evidence>
<feature type="repeat" description="ANK" evidence="4">
    <location>
        <begin position="591"/>
        <end position="623"/>
    </location>
</feature>
<feature type="repeat" description="ANK" evidence="4">
    <location>
        <begin position="288"/>
        <end position="320"/>
    </location>
</feature>
<dbReference type="InterPro" id="IPR002110">
    <property type="entry name" value="Ankyrin_rpt"/>
</dbReference>
<feature type="repeat" description="ANK" evidence="4">
    <location>
        <begin position="489"/>
        <end position="521"/>
    </location>
</feature>
<dbReference type="PRINTS" id="PR01415">
    <property type="entry name" value="ANKYRIN"/>
</dbReference>
<evidence type="ECO:0000313" key="9">
    <source>
        <dbReference type="Proteomes" id="UP000746747"/>
    </source>
</evidence>
<dbReference type="GO" id="GO:0003723">
    <property type="term" value="F:RNA binding"/>
    <property type="evidence" value="ECO:0007669"/>
    <property type="project" value="UniProtKB-UniRule"/>
</dbReference>
<dbReference type="SMART" id="SM00248">
    <property type="entry name" value="ANK"/>
    <property type="match status" value="24"/>
</dbReference>
<keyword evidence="2 4" id="KW-0040">ANK repeat</keyword>
<feature type="region of interest" description="Disordered" evidence="6">
    <location>
        <begin position="1988"/>
        <end position="2009"/>
    </location>
</feature>
<feature type="repeat" description="ANK" evidence="4">
    <location>
        <begin position="1463"/>
        <end position="1495"/>
    </location>
</feature>
<dbReference type="Proteomes" id="UP000746747">
    <property type="component" value="Unassembled WGS sequence"/>
</dbReference>
<feature type="repeat" description="ANK" evidence="4">
    <location>
        <begin position="1496"/>
        <end position="1528"/>
    </location>
</feature>
<feature type="domain" description="K Homology" evidence="7">
    <location>
        <begin position="1813"/>
        <end position="1885"/>
    </location>
</feature>
<feature type="repeat" description="ANK" evidence="4">
    <location>
        <begin position="658"/>
        <end position="690"/>
    </location>
</feature>
<evidence type="ECO:0000256" key="3">
    <source>
        <dbReference type="ARBA" id="ARBA00023054"/>
    </source>
</evidence>
<feature type="compositionally biased region" description="Polar residues" evidence="6">
    <location>
        <begin position="221"/>
        <end position="234"/>
    </location>
</feature>
<dbReference type="PROSITE" id="PS50088">
    <property type="entry name" value="ANK_REPEAT"/>
    <property type="match status" value="20"/>
</dbReference>
<feature type="region of interest" description="Disordered" evidence="6">
    <location>
        <begin position="1614"/>
        <end position="1809"/>
    </location>
</feature>
<keyword evidence="3" id="KW-0175">Coiled coil</keyword>
<organism evidence="8 9">
    <name type="scientific">Cercopithifilaria johnstoni</name>
    <dbReference type="NCBI Taxonomy" id="2874296"/>
    <lineage>
        <taxon>Eukaryota</taxon>
        <taxon>Metazoa</taxon>
        <taxon>Ecdysozoa</taxon>
        <taxon>Nematoda</taxon>
        <taxon>Chromadorea</taxon>
        <taxon>Rhabditida</taxon>
        <taxon>Spirurina</taxon>
        <taxon>Spiruromorpha</taxon>
        <taxon>Filarioidea</taxon>
        <taxon>Onchocercidae</taxon>
        <taxon>Cercopithifilaria</taxon>
    </lineage>
</organism>
<feature type="compositionally biased region" description="Basic and acidic residues" evidence="6">
    <location>
        <begin position="1681"/>
        <end position="1693"/>
    </location>
</feature>
<dbReference type="Pfam" id="PF13637">
    <property type="entry name" value="Ank_4"/>
    <property type="match status" value="1"/>
</dbReference>
<feature type="region of interest" description="Disordered" evidence="6">
    <location>
        <begin position="218"/>
        <end position="252"/>
    </location>
</feature>
<dbReference type="InterPro" id="IPR051631">
    <property type="entry name" value="Ankyrin-KH/SAM_domain"/>
</dbReference>
<feature type="compositionally biased region" description="Basic and acidic residues" evidence="6">
    <location>
        <begin position="1187"/>
        <end position="1201"/>
    </location>
</feature>
<dbReference type="InterPro" id="IPR036770">
    <property type="entry name" value="Ankyrin_rpt-contain_sf"/>
</dbReference>
<dbReference type="Gene3D" id="3.30.1370.10">
    <property type="entry name" value="K Homology domain, type 1"/>
    <property type="match status" value="1"/>
</dbReference>
<reference evidence="8" key="1">
    <citation type="submission" date="2021-09" db="EMBL/GenBank/DDBJ databases">
        <authorList>
            <consortium name="Pathogen Informatics"/>
        </authorList>
    </citation>
    <scope>NUCLEOTIDE SEQUENCE</scope>
</reference>
<dbReference type="PANTHER" id="PTHR23206:SF8">
    <property type="entry name" value="ANKYRIN REPEAT AND KH DOMAIN-CONTAINING 1"/>
    <property type="match status" value="1"/>
</dbReference>
<dbReference type="FunFam" id="1.25.40.20:FF:000041">
    <property type="entry name" value="ankyrin repeat and KH domain-containing protein 1 isoform X1"/>
    <property type="match status" value="1"/>
</dbReference>
<feature type="repeat" description="ANK" evidence="4">
    <location>
        <begin position="1428"/>
        <end position="1460"/>
    </location>
</feature>